<evidence type="ECO:0000256" key="1">
    <source>
        <dbReference type="SAM" id="Phobius"/>
    </source>
</evidence>
<feature type="transmembrane region" description="Helical" evidence="1">
    <location>
        <begin position="63"/>
        <end position="84"/>
    </location>
</feature>
<protein>
    <submittedName>
        <fullName evidence="2">Uncharacterized protein</fullName>
    </submittedName>
</protein>
<dbReference type="Proteomes" id="UP000585050">
    <property type="component" value="Unassembled WGS sequence"/>
</dbReference>
<reference evidence="2 3" key="1">
    <citation type="submission" date="2020-04" db="EMBL/GenBank/DDBJ databases">
        <title>Flammeovirga sp. SR4, a novel species isolated from seawater.</title>
        <authorList>
            <person name="Wang X."/>
        </authorList>
    </citation>
    <scope>NUCLEOTIDE SEQUENCE [LARGE SCALE GENOMIC DNA]</scope>
    <source>
        <strain evidence="2 3">SR4</strain>
    </source>
</reference>
<sequence>MGLGALIGIGLGDLIYKYYPSIPRDTLNHKTTIFISCAICIFLGTRLYEFSKDRDDKWLQSSALIIYMMGGLILIGSLVLTTFIK</sequence>
<dbReference type="RefSeq" id="WP_168883116.1">
    <property type="nucleotide sequence ID" value="NZ_JABAIL010000004.1"/>
</dbReference>
<keyword evidence="3" id="KW-1185">Reference proteome</keyword>
<keyword evidence="1" id="KW-1133">Transmembrane helix</keyword>
<keyword evidence="1" id="KW-0812">Transmembrane</keyword>
<name>A0A7X8XWK9_9BACT</name>
<dbReference type="AlphaFoldDB" id="A0A7X8XWK9"/>
<comment type="caution">
    <text evidence="2">The sequence shown here is derived from an EMBL/GenBank/DDBJ whole genome shotgun (WGS) entry which is preliminary data.</text>
</comment>
<feature type="transmembrane region" description="Helical" evidence="1">
    <location>
        <begin position="33"/>
        <end position="51"/>
    </location>
</feature>
<keyword evidence="1" id="KW-0472">Membrane</keyword>
<evidence type="ECO:0000313" key="3">
    <source>
        <dbReference type="Proteomes" id="UP000585050"/>
    </source>
</evidence>
<accession>A0A7X8XWK9</accession>
<organism evidence="2 3">
    <name type="scientific">Flammeovirga agarivorans</name>
    <dbReference type="NCBI Taxonomy" id="2726742"/>
    <lineage>
        <taxon>Bacteria</taxon>
        <taxon>Pseudomonadati</taxon>
        <taxon>Bacteroidota</taxon>
        <taxon>Cytophagia</taxon>
        <taxon>Cytophagales</taxon>
        <taxon>Flammeovirgaceae</taxon>
        <taxon>Flammeovirga</taxon>
    </lineage>
</organism>
<dbReference type="EMBL" id="JABAIL010000004">
    <property type="protein sequence ID" value="NLR92402.1"/>
    <property type="molecule type" value="Genomic_DNA"/>
</dbReference>
<proteinExistence type="predicted"/>
<evidence type="ECO:0000313" key="2">
    <source>
        <dbReference type="EMBL" id="NLR92402.1"/>
    </source>
</evidence>
<gene>
    <name evidence="2" type="ORF">HGP29_14385</name>
</gene>